<protein>
    <submittedName>
        <fullName evidence="1">Uncharacterized conserved protein, contains Mth938-like domain</fullName>
    </submittedName>
</protein>
<organism evidence="1">
    <name type="scientific">Candidatus Kentrum sp. TC</name>
    <dbReference type="NCBI Taxonomy" id="2126339"/>
    <lineage>
        <taxon>Bacteria</taxon>
        <taxon>Pseudomonadati</taxon>
        <taxon>Pseudomonadota</taxon>
        <taxon>Gammaproteobacteria</taxon>
        <taxon>Candidatus Kentrum</taxon>
    </lineage>
</organism>
<proteinExistence type="predicted"/>
<dbReference type="InterPro" id="IPR036748">
    <property type="entry name" value="MTH938-like_sf"/>
</dbReference>
<dbReference type="SUPFAM" id="SSF64076">
    <property type="entry name" value="MTH938-like"/>
    <property type="match status" value="1"/>
</dbReference>
<name>A0A450YCD0_9GAMM</name>
<accession>A0A450YCD0</accession>
<dbReference type="PANTHER" id="PTHR21192">
    <property type="entry name" value="NUCLEAR PROTEIN E3-3"/>
    <property type="match status" value="1"/>
</dbReference>
<dbReference type="CDD" id="cd05560">
    <property type="entry name" value="Xcc1710_like"/>
    <property type="match status" value="1"/>
</dbReference>
<dbReference type="InterPro" id="IPR007523">
    <property type="entry name" value="NDUFAF3/AAMDC"/>
</dbReference>
<dbReference type="Pfam" id="PF04430">
    <property type="entry name" value="DUF498"/>
    <property type="match status" value="1"/>
</dbReference>
<dbReference type="EMBL" id="CAADFT010000004">
    <property type="protein sequence ID" value="VFK39164.1"/>
    <property type="molecule type" value="Genomic_DNA"/>
</dbReference>
<gene>
    <name evidence="1" type="ORF">BECKTC1821E_GA0114239_100424</name>
</gene>
<dbReference type="PANTHER" id="PTHR21192:SF2">
    <property type="entry name" value="NADH DEHYDROGENASE [UBIQUINONE] 1 ALPHA SUBCOMPLEX ASSEMBLY FACTOR 3"/>
    <property type="match status" value="1"/>
</dbReference>
<sequence length="131" mass="14358">MSLSNITLQVDDDNAMFHRVTAYGEEGYVVVDGKRFTHSLILTLNTVMAWPPRTFDDVTSEHVVLLMEFSPEVVLFGSGEKQRFPPAAVFRACYEKGIGVEIMNTAAACRTYNLLAGEGRAVAAALLMPSV</sequence>
<dbReference type="AlphaFoldDB" id="A0A450YCD0"/>
<evidence type="ECO:0000313" key="1">
    <source>
        <dbReference type="EMBL" id="VFK39164.1"/>
    </source>
</evidence>
<dbReference type="Gene3D" id="3.40.1230.10">
    <property type="entry name" value="MTH938-like"/>
    <property type="match status" value="1"/>
</dbReference>
<reference evidence="1" key="1">
    <citation type="submission" date="2019-02" db="EMBL/GenBank/DDBJ databases">
        <authorList>
            <person name="Gruber-Vodicka R. H."/>
            <person name="Seah K. B. B."/>
        </authorList>
    </citation>
    <scope>NUCLEOTIDE SEQUENCE</scope>
    <source>
        <strain evidence="1">BECK_BZ125</strain>
    </source>
</reference>